<accession>A0A1I2H805</accession>
<dbReference type="AlphaFoldDB" id="A0A1I2H805"/>
<dbReference type="EMBL" id="FONZ01000003">
    <property type="protein sequence ID" value="SFF24886.1"/>
    <property type="molecule type" value="Genomic_DNA"/>
</dbReference>
<dbReference type="Proteomes" id="UP000198520">
    <property type="component" value="Unassembled WGS sequence"/>
</dbReference>
<organism evidence="2 3">
    <name type="scientific">Flavimobilis marinus</name>
    <dbReference type="NCBI Taxonomy" id="285351"/>
    <lineage>
        <taxon>Bacteria</taxon>
        <taxon>Bacillati</taxon>
        <taxon>Actinomycetota</taxon>
        <taxon>Actinomycetes</taxon>
        <taxon>Micrococcales</taxon>
        <taxon>Jonesiaceae</taxon>
        <taxon>Flavimobilis</taxon>
    </lineage>
</organism>
<protein>
    <submittedName>
        <fullName evidence="2">Uncharacterized protein</fullName>
    </submittedName>
</protein>
<keyword evidence="3" id="KW-1185">Reference proteome</keyword>
<evidence type="ECO:0000313" key="3">
    <source>
        <dbReference type="Proteomes" id="UP000198520"/>
    </source>
</evidence>
<dbReference type="RefSeq" id="WP_093378491.1">
    <property type="nucleotide sequence ID" value="NZ_BNAN01000003.1"/>
</dbReference>
<evidence type="ECO:0000256" key="1">
    <source>
        <dbReference type="SAM" id="MobiDB-lite"/>
    </source>
</evidence>
<proteinExistence type="predicted"/>
<name>A0A1I2H805_9MICO</name>
<dbReference type="STRING" id="285351.SAMN04488035_2204"/>
<sequence>MAERGLGADFADATLFAVRGLGADFAERGDGADFTDLGVGADLTDCGVGALTADAGVWTETGLAGVTTVFVDTGEGALTVVEVDATVTVVVVLGRAVAVGDALGSDATVVAAASDPAPRTTAPEAGVVDGASSASAVPNAAPAPTAPSTPLTIQVRDFMMILLQVRAVLPRVSATRVRTAGEVRERSLMRGARRGHGLGRGVGHVTPITSTGGSPLIYVAAPRESCEEFVRDVISS</sequence>
<reference evidence="3" key="1">
    <citation type="submission" date="2016-10" db="EMBL/GenBank/DDBJ databases">
        <authorList>
            <person name="Varghese N."/>
            <person name="Submissions S."/>
        </authorList>
    </citation>
    <scope>NUCLEOTIDE SEQUENCE [LARGE SCALE GENOMIC DNA]</scope>
    <source>
        <strain evidence="3">DSM 19083</strain>
    </source>
</reference>
<gene>
    <name evidence="2" type="ORF">SAMN04488035_2204</name>
</gene>
<feature type="region of interest" description="Disordered" evidence="1">
    <location>
        <begin position="113"/>
        <end position="148"/>
    </location>
</feature>
<evidence type="ECO:0000313" key="2">
    <source>
        <dbReference type="EMBL" id="SFF24886.1"/>
    </source>
</evidence>
<feature type="compositionally biased region" description="Low complexity" evidence="1">
    <location>
        <begin position="125"/>
        <end position="148"/>
    </location>
</feature>